<evidence type="ECO:0000313" key="1">
    <source>
        <dbReference type="EMBL" id="KAL1583045.1"/>
    </source>
</evidence>
<dbReference type="AlphaFoldDB" id="A0AB34KI82"/>
<dbReference type="GeneID" id="96009930"/>
<accession>A0AB34KI82</accession>
<keyword evidence="2" id="KW-1185">Reference proteome</keyword>
<evidence type="ECO:0008006" key="3">
    <source>
        <dbReference type="Google" id="ProtNLM"/>
    </source>
</evidence>
<evidence type="ECO:0000313" key="2">
    <source>
        <dbReference type="Proteomes" id="UP000803884"/>
    </source>
</evidence>
<gene>
    <name evidence="1" type="ORF">WHR41_08488</name>
</gene>
<dbReference type="EMBL" id="JAAQHG020000040">
    <property type="protein sequence ID" value="KAL1583045.1"/>
    <property type="molecule type" value="Genomic_DNA"/>
</dbReference>
<reference evidence="1 2" key="1">
    <citation type="journal article" date="2020" name="Microbiol. Resour. Announc.">
        <title>Draft Genome Sequence of a Cladosporium Species Isolated from the Mesophotic Ascidian Didemnum maculosum.</title>
        <authorList>
            <person name="Gioti A."/>
            <person name="Siaperas R."/>
            <person name="Nikolaivits E."/>
            <person name="Le Goff G."/>
            <person name="Ouazzani J."/>
            <person name="Kotoulas G."/>
            <person name="Topakas E."/>
        </authorList>
    </citation>
    <scope>NUCLEOTIDE SEQUENCE [LARGE SCALE GENOMIC DNA]</scope>
    <source>
        <strain evidence="1 2">TM138-S3</strain>
    </source>
</reference>
<protein>
    <recommendedName>
        <fullName evidence="3">ATP synthase subunit e, mitochondrial</fullName>
    </recommendedName>
</protein>
<name>A0AB34KI82_9PEZI</name>
<sequence>MSYPFLISKTLDPIFAMSVGITAAAVRINREEKEKGKSFEQSKESLRRRVDLAWKEVMGDEEGKKDVAK</sequence>
<dbReference type="RefSeq" id="XP_069226152.1">
    <property type="nucleotide sequence ID" value="XM_069377092.1"/>
</dbReference>
<dbReference type="GO" id="GO:0009306">
    <property type="term" value="P:protein secretion"/>
    <property type="evidence" value="ECO:0007669"/>
    <property type="project" value="InterPro"/>
</dbReference>
<organism evidence="1 2">
    <name type="scientific">Cladosporium halotolerans</name>
    <dbReference type="NCBI Taxonomy" id="1052096"/>
    <lineage>
        <taxon>Eukaryota</taxon>
        <taxon>Fungi</taxon>
        <taxon>Dikarya</taxon>
        <taxon>Ascomycota</taxon>
        <taxon>Pezizomycotina</taxon>
        <taxon>Dothideomycetes</taxon>
        <taxon>Dothideomycetidae</taxon>
        <taxon>Cladosporiales</taxon>
        <taxon>Cladosporiaceae</taxon>
        <taxon>Cladosporium</taxon>
    </lineage>
</organism>
<comment type="caution">
    <text evidence="1">The sequence shown here is derived from an EMBL/GenBank/DDBJ whole genome shotgun (WGS) entry which is preliminary data.</text>
</comment>
<dbReference type="InterPro" id="IPR024242">
    <property type="entry name" value="NCE101"/>
</dbReference>
<dbReference type="Proteomes" id="UP000803884">
    <property type="component" value="Unassembled WGS sequence"/>
</dbReference>
<proteinExistence type="predicted"/>
<dbReference type="Pfam" id="PF11654">
    <property type="entry name" value="NCE101"/>
    <property type="match status" value="1"/>
</dbReference>